<dbReference type="AlphaFoldDB" id="A0A0F9KJD1"/>
<reference evidence="1" key="1">
    <citation type="journal article" date="2015" name="Nature">
        <title>Complex archaea that bridge the gap between prokaryotes and eukaryotes.</title>
        <authorList>
            <person name="Spang A."/>
            <person name="Saw J.H."/>
            <person name="Jorgensen S.L."/>
            <person name="Zaremba-Niedzwiedzka K."/>
            <person name="Martijn J."/>
            <person name="Lind A.E."/>
            <person name="van Eijk R."/>
            <person name="Schleper C."/>
            <person name="Guy L."/>
            <person name="Ettema T.J."/>
        </authorList>
    </citation>
    <scope>NUCLEOTIDE SEQUENCE</scope>
</reference>
<protein>
    <submittedName>
        <fullName evidence="1">Uncharacterized protein</fullName>
    </submittedName>
</protein>
<accession>A0A0F9KJD1</accession>
<sequence>MATLTQVKEANPQWFTRGNKRFFGDVSYRVQHGKVSGAPFLLRSTYAWTDMFGRKRTLHYRINPLHPDTREIQPLIDETFLNIWAAKAWLQEH</sequence>
<proteinExistence type="predicted"/>
<dbReference type="EMBL" id="LAZR01013372">
    <property type="protein sequence ID" value="KKM22268.1"/>
    <property type="molecule type" value="Genomic_DNA"/>
</dbReference>
<evidence type="ECO:0000313" key="1">
    <source>
        <dbReference type="EMBL" id="KKM22268.1"/>
    </source>
</evidence>
<organism evidence="1">
    <name type="scientific">marine sediment metagenome</name>
    <dbReference type="NCBI Taxonomy" id="412755"/>
    <lineage>
        <taxon>unclassified sequences</taxon>
        <taxon>metagenomes</taxon>
        <taxon>ecological metagenomes</taxon>
    </lineage>
</organism>
<gene>
    <name evidence="1" type="ORF">LCGC14_1627010</name>
</gene>
<name>A0A0F9KJD1_9ZZZZ</name>
<comment type="caution">
    <text evidence="1">The sequence shown here is derived from an EMBL/GenBank/DDBJ whole genome shotgun (WGS) entry which is preliminary data.</text>
</comment>